<dbReference type="NCBIfam" id="TIGR00254">
    <property type="entry name" value="GGDEF"/>
    <property type="match status" value="1"/>
</dbReference>
<feature type="transmembrane region" description="Helical" evidence="6">
    <location>
        <begin position="20"/>
        <end position="41"/>
    </location>
</feature>
<evidence type="ECO:0000256" key="4">
    <source>
        <dbReference type="ARBA" id="ARBA00022989"/>
    </source>
</evidence>
<dbReference type="InterPro" id="IPR029787">
    <property type="entry name" value="Nucleotide_cyclase"/>
</dbReference>
<feature type="transmembrane region" description="Helical" evidence="6">
    <location>
        <begin position="291"/>
        <end position="313"/>
    </location>
</feature>
<dbReference type="GO" id="GO:1902201">
    <property type="term" value="P:negative regulation of bacterial-type flagellum-dependent cell motility"/>
    <property type="evidence" value="ECO:0007669"/>
    <property type="project" value="TreeGrafter"/>
</dbReference>
<dbReference type="GO" id="GO:0043709">
    <property type="term" value="P:cell adhesion involved in single-species biofilm formation"/>
    <property type="evidence" value="ECO:0007669"/>
    <property type="project" value="TreeGrafter"/>
</dbReference>
<dbReference type="InterPro" id="IPR043128">
    <property type="entry name" value="Rev_trsase/Diguanyl_cyclase"/>
</dbReference>
<dbReference type="InterPro" id="IPR029151">
    <property type="entry name" value="Sensor-like_sf"/>
</dbReference>
<comment type="subcellular location">
    <subcellularLocation>
        <location evidence="1">Cell membrane</location>
        <topology evidence="1">Multi-pass membrane protein</topology>
    </subcellularLocation>
</comment>
<dbReference type="KEGG" id="pdh:B9T62_08595"/>
<accession>A0A2Z2K788</accession>
<dbReference type="GO" id="GO:0052621">
    <property type="term" value="F:diguanylate cyclase activity"/>
    <property type="evidence" value="ECO:0007669"/>
    <property type="project" value="TreeGrafter"/>
</dbReference>
<evidence type="ECO:0000313" key="9">
    <source>
        <dbReference type="Proteomes" id="UP000249890"/>
    </source>
</evidence>
<dbReference type="CDD" id="cd01949">
    <property type="entry name" value="GGDEF"/>
    <property type="match status" value="1"/>
</dbReference>
<dbReference type="SUPFAM" id="SSF55073">
    <property type="entry name" value="Nucleotide cyclase"/>
    <property type="match status" value="1"/>
</dbReference>
<keyword evidence="2" id="KW-1003">Cell membrane</keyword>
<proteinExistence type="predicted"/>
<evidence type="ECO:0000256" key="5">
    <source>
        <dbReference type="ARBA" id="ARBA00023136"/>
    </source>
</evidence>
<dbReference type="EMBL" id="CP021780">
    <property type="protein sequence ID" value="ASA20834.1"/>
    <property type="molecule type" value="Genomic_DNA"/>
</dbReference>
<evidence type="ECO:0000256" key="1">
    <source>
        <dbReference type="ARBA" id="ARBA00004651"/>
    </source>
</evidence>
<reference evidence="8 9" key="1">
    <citation type="submission" date="2017-06" db="EMBL/GenBank/DDBJ databases">
        <title>Complete genome sequence of Paenibacillus donghaensis KCTC 13049T isolated from East Sea sediment, South Korea.</title>
        <authorList>
            <person name="Jung B.K."/>
            <person name="Hong S.-J."/>
            <person name="Shin J.-H."/>
        </authorList>
    </citation>
    <scope>NUCLEOTIDE SEQUENCE [LARGE SCALE GENOMIC DNA]</scope>
    <source>
        <strain evidence="8 9">KCTC 13049</strain>
    </source>
</reference>
<keyword evidence="4 6" id="KW-1133">Transmembrane helix</keyword>
<protein>
    <submittedName>
        <fullName evidence="8">Diguanylate cyclase</fullName>
    </submittedName>
</protein>
<dbReference type="SMART" id="SM00267">
    <property type="entry name" value="GGDEF"/>
    <property type="match status" value="1"/>
</dbReference>
<dbReference type="Pfam" id="PF00990">
    <property type="entry name" value="GGDEF"/>
    <property type="match status" value="1"/>
</dbReference>
<dbReference type="InterPro" id="IPR033479">
    <property type="entry name" value="dCache_1"/>
</dbReference>
<sequence length="530" mass="59115">MPDHKYRQTRQKHKISLTTLLTGLVSLVVLLTSTILLIASYESKKQSLIETTLHLNSFNAHKLSQTMDSLFISMRSSLEFSARTFSSMEQMDSDVVSRELELMRNSSNYFNSVVLVEKGGLVLHSAPESLNMSGKYIVSPTALDALKLQKPYVSEPYTTSSTGRMIVFMSQPVFNTEGMYVGLIGGSFYLQQDNVLSMAFGANAIDDSGSYYYIVDSKGHLLFHPDKKRIGDDISGNSIVQKLMRGESGQAQAFNLQSVNLLAGYAHVPSNGWGVVVVSPSSVIFDQLYQYLRMTFMYTLIPFVLLLFGVIYVSHRLAQPFVYLADLVSKFSTEKIELPEPKSHWNREAELLTQAIFLAYNNIQKQTESLTQEAMTDPLTGLDNRRMLEQKLQEWIAAELSFSLIVVDVDKFKFVNDTYGHLTGDEVLKHVAAIISASVRPSDICCRYGGEEFVLLLLNTRTPEALTVAERIRVGLEESRVPTGSRITVSQGIAHYPSQAGSGAELLQRADEALYEAKNRGRNRTVVSGE</sequence>
<dbReference type="Gene3D" id="3.30.70.270">
    <property type="match status" value="1"/>
</dbReference>
<dbReference type="OrthoDB" id="9759607at2"/>
<evidence type="ECO:0000256" key="6">
    <source>
        <dbReference type="SAM" id="Phobius"/>
    </source>
</evidence>
<keyword evidence="5 6" id="KW-0472">Membrane</keyword>
<name>A0A2Z2K788_9BACL</name>
<gene>
    <name evidence="8" type="ORF">B9T62_08595</name>
</gene>
<dbReference type="FunFam" id="3.30.70.270:FF:000001">
    <property type="entry name" value="Diguanylate cyclase domain protein"/>
    <property type="match status" value="1"/>
</dbReference>
<dbReference type="Proteomes" id="UP000249890">
    <property type="component" value="Chromosome"/>
</dbReference>
<organism evidence="8 9">
    <name type="scientific">Paenibacillus donghaensis</name>
    <dbReference type="NCBI Taxonomy" id="414771"/>
    <lineage>
        <taxon>Bacteria</taxon>
        <taxon>Bacillati</taxon>
        <taxon>Bacillota</taxon>
        <taxon>Bacilli</taxon>
        <taxon>Bacillales</taxon>
        <taxon>Paenibacillaceae</taxon>
        <taxon>Paenibacillus</taxon>
    </lineage>
</organism>
<evidence type="ECO:0000259" key="7">
    <source>
        <dbReference type="PROSITE" id="PS50887"/>
    </source>
</evidence>
<feature type="domain" description="GGDEF" evidence="7">
    <location>
        <begin position="400"/>
        <end position="530"/>
    </location>
</feature>
<dbReference type="CDD" id="cd18773">
    <property type="entry name" value="PDC1_HK_sensor"/>
    <property type="match status" value="1"/>
</dbReference>
<dbReference type="Pfam" id="PF02743">
    <property type="entry name" value="dCache_1"/>
    <property type="match status" value="1"/>
</dbReference>
<dbReference type="RefSeq" id="WP_087914852.1">
    <property type="nucleotide sequence ID" value="NZ_CP021780.1"/>
</dbReference>
<dbReference type="CDD" id="cd12912">
    <property type="entry name" value="PDC2_MCP_like"/>
    <property type="match status" value="1"/>
</dbReference>
<evidence type="ECO:0000313" key="8">
    <source>
        <dbReference type="EMBL" id="ASA20834.1"/>
    </source>
</evidence>
<dbReference type="SUPFAM" id="SSF103190">
    <property type="entry name" value="Sensory domain-like"/>
    <property type="match status" value="2"/>
</dbReference>
<dbReference type="Gene3D" id="3.30.450.20">
    <property type="entry name" value="PAS domain"/>
    <property type="match status" value="2"/>
</dbReference>
<keyword evidence="3 6" id="KW-0812">Transmembrane</keyword>
<dbReference type="PANTHER" id="PTHR45138:SF9">
    <property type="entry name" value="DIGUANYLATE CYCLASE DGCM-RELATED"/>
    <property type="match status" value="1"/>
</dbReference>
<keyword evidence="9" id="KW-1185">Reference proteome</keyword>
<dbReference type="InterPro" id="IPR050469">
    <property type="entry name" value="Diguanylate_Cyclase"/>
</dbReference>
<dbReference type="InterPro" id="IPR000160">
    <property type="entry name" value="GGDEF_dom"/>
</dbReference>
<dbReference type="GO" id="GO:0005886">
    <property type="term" value="C:plasma membrane"/>
    <property type="evidence" value="ECO:0007669"/>
    <property type="project" value="UniProtKB-SubCell"/>
</dbReference>
<dbReference type="PANTHER" id="PTHR45138">
    <property type="entry name" value="REGULATORY COMPONENTS OF SENSORY TRANSDUCTION SYSTEM"/>
    <property type="match status" value="1"/>
</dbReference>
<evidence type="ECO:0000256" key="2">
    <source>
        <dbReference type="ARBA" id="ARBA00022475"/>
    </source>
</evidence>
<dbReference type="AlphaFoldDB" id="A0A2Z2K788"/>
<dbReference type="PROSITE" id="PS50887">
    <property type="entry name" value="GGDEF"/>
    <property type="match status" value="1"/>
</dbReference>
<evidence type="ECO:0000256" key="3">
    <source>
        <dbReference type="ARBA" id="ARBA00022692"/>
    </source>
</evidence>